<feature type="chain" id="PRO_5041668185" evidence="2">
    <location>
        <begin position="20"/>
        <end position="970"/>
    </location>
</feature>
<dbReference type="Pfam" id="PF09479">
    <property type="entry name" value="Flg_new"/>
    <property type="match status" value="10"/>
</dbReference>
<dbReference type="GO" id="GO:0030313">
    <property type="term" value="C:cell envelope"/>
    <property type="evidence" value="ECO:0007669"/>
    <property type="project" value="UniProtKB-SubCell"/>
</dbReference>
<evidence type="ECO:0000256" key="1">
    <source>
        <dbReference type="ARBA" id="ARBA00004196"/>
    </source>
</evidence>
<dbReference type="PROSITE" id="PS51257">
    <property type="entry name" value="PROKAR_LIPOPROTEIN"/>
    <property type="match status" value="1"/>
</dbReference>
<dbReference type="InterPro" id="IPR042229">
    <property type="entry name" value="Listeria/Bacterioides_rpt_sf"/>
</dbReference>
<name>A0AA87NSG5_TREMD</name>
<proteinExistence type="predicted"/>
<feature type="signal peptide" evidence="2">
    <location>
        <begin position="1"/>
        <end position="19"/>
    </location>
</feature>
<dbReference type="InterPro" id="IPR013378">
    <property type="entry name" value="InlB-like_B-rpt"/>
</dbReference>
<sequence>MKKTIRFFMVMLLAFTVQAFFISCGSSIGSGGSATYYTITYHKNYDGATAPTYWLKYKEGETASFRSESRKGHEFLGWAKTAEAATPEYKAGDSVKVSSDLNFYAVWKKIESFKVTFDAGFIKDGDSEAETKIQTVNVSSSSEKFILDKNTFTRTGYVFAGWSKTKTYSYDSYKIAYKDAEGVEYFYEDTTLYAVWLEQSQCITITYNKNDGSATPEETSYYVKKGETFTLRANTFTRDGMSFAGWSKSKSSKKKEYADKAEIWSFYADSDMTLYALWHDDAHYVITYYSNFEGSTYNYKEQTLEKSESGATGNLLKNTFERTGYVFYGWYTSSSLPKTYGTVSNFYTDESKITLTEDKDLYACWLEDKSSEAVKLTFNKNDGTATPEETSQYVKYGSEPSYSYWGGKPTNYNKLKSNTFIRENYEFLGWSNSSYSTSATYTDAQTDVYFTANTTLYAVWQYKGPVVITFDGNGGKDSDGNTTATQTITANTYTELKANTFAKENYGFAGWAKTSDATYGKYDDKERVKFSEAAITLYAVWKENPVITFNGNGGTTSGGETTTTQSMPYGVSTALNENPFTKAGSTFIGWNTSASETFAQYTDKESISIYADKTFYAVWKDDIVLTFNANGGVGSDFTKTVAYDTASSSYKFIVPENTFTRAGYVFMGWGNHTNSTYVSYKAGESASASENKILYAIWAKESVTVTFDPNTENGGSGIAFTLNLLLNTVTLKYEGTLPANTFTNSNGNFVGWSTYKKPSSGYQIEQIMSAGLEVSLSNSQLPNSEGFTLYAVWNPKTYTVTYNLGGNGTDIVKTVTNTAEYGKSINYALEAAPASELSYYSFIGWSNYNGMYPDFSAGQTVKLDDDETFYAVWKLGVILDTSGTVSSSSQVSFPFKLLKETRLVFAATASGSSGLDFWLYNSNSVMISNKTKLTSETYTLKLQAGTYKLVINNGNVLHGKDYTIKITPAE</sequence>
<evidence type="ECO:0000313" key="4">
    <source>
        <dbReference type="Proteomes" id="UP000014634"/>
    </source>
</evidence>
<comment type="caution">
    <text evidence="3">The sequence shown here is derived from an EMBL/GenBank/DDBJ whole genome shotgun (WGS) entry which is preliminary data.</text>
</comment>
<dbReference type="Gene3D" id="2.60.40.4270">
    <property type="entry name" value="Listeria-Bacteroides repeat domain"/>
    <property type="match status" value="10"/>
</dbReference>
<dbReference type="RefSeq" id="WP_016670508.1">
    <property type="nucleotide sequence ID" value="NZ_KE332517.1"/>
</dbReference>
<organism evidence="3 4">
    <name type="scientific">Treponema medium ATCC 700293</name>
    <dbReference type="NCBI Taxonomy" id="1125700"/>
    <lineage>
        <taxon>Bacteria</taxon>
        <taxon>Pseudomonadati</taxon>
        <taxon>Spirochaetota</taxon>
        <taxon>Spirochaetia</taxon>
        <taxon>Spirochaetales</taxon>
        <taxon>Treponemataceae</taxon>
        <taxon>Treponema</taxon>
    </lineage>
</organism>
<protein>
    <submittedName>
        <fullName evidence="3">Uncharacterized protein</fullName>
    </submittedName>
</protein>
<gene>
    <name evidence="3" type="ORF">HMPREF9195_00185</name>
</gene>
<dbReference type="EMBL" id="ATFE01000001">
    <property type="protein sequence ID" value="EPF30169.1"/>
    <property type="molecule type" value="Genomic_DNA"/>
</dbReference>
<comment type="subcellular location">
    <subcellularLocation>
        <location evidence="1">Cell envelope</location>
    </subcellularLocation>
</comment>
<dbReference type="AlphaFoldDB" id="A0AA87NSG5"/>
<keyword evidence="2" id="KW-0732">Signal</keyword>
<reference evidence="3 4" key="1">
    <citation type="submission" date="2013-04" db="EMBL/GenBank/DDBJ databases">
        <title>The Genome Sequence of Treponema medium ATCC 700293.</title>
        <authorList>
            <consortium name="The Broad Institute Genomics Platform"/>
            <person name="Earl A."/>
            <person name="Ward D."/>
            <person name="Feldgarden M."/>
            <person name="Gevers D."/>
            <person name="Leonetti C."/>
            <person name="Blanton J.M."/>
            <person name="Dewhirst F.E."/>
            <person name="Izard J."/>
            <person name="Walker B."/>
            <person name="Young S."/>
            <person name="Zeng Q."/>
            <person name="Gargeya S."/>
            <person name="Fitzgerald M."/>
            <person name="Haas B."/>
            <person name="Abouelleil A."/>
            <person name="Allen A.W."/>
            <person name="Alvarado L."/>
            <person name="Arachchi H.M."/>
            <person name="Berlin A.M."/>
            <person name="Chapman S.B."/>
            <person name="Gainer-Dewar J."/>
            <person name="Goldberg J."/>
            <person name="Griggs A."/>
            <person name="Gujja S."/>
            <person name="Hansen M."/>
            <person name="Howarth C."/>
            <person name="Imamovic A."/>
            <person name="Ireland A."/>
            <person name="Larimer J."/>
            <person name="McCowan C."/>
            <person name="Murphy C."/>
            <person name="Pearson M."/>
            <person name="Poon T.W."/>
            <person name="Priest M."/>
            <person name="Roberts A."/>
            <person name="Saif S."/>
            <person name="Shea T."/>
            <person name="Sisk P."/>
            <person name="Sykes S."/>
            <person name="Wortman J."/>
            <person name="Nusbaum C."/>
            <person name="Birren B."/>
        </authorList>
    </citation>
    <scope>NUCLEOTIDE SEQUENCE [LARGE SCALE GENOMIC DNA]</scope>
    <source>
        <strain evidence="3 4">ATCC 700293</strain>
    </source>
</reference>
<dbReference type="NCBIfam" id="TIGR02543">
    <property type="entry name" value="List_Bact_rpt"/>
    <property type="match status" value="1"/>
</dbReference>
<evidence type="ECO:0000313" key="3">
    <source>
        <dbReference type="EMBL" id="EPF30169.1"/>
    </source>
</evidence>
<evidence type="ECO:0000256" key="2">
    <source>
        <dbReference type="SAM" id="SignalP"/>
    </source>
</evidence>
<dbReference type="Proteomes" id="UP000014634">
    <property type="component" value="Unassembled WGS sequence"/>
</dbReference>
<accession>A0AA87NSG5</accession>